<dbReference type="GO" id="GO:0005886">
    <property type="term" value="C:plasma membrane"/>
    <property type="evidence" value="ECO:0007669"/>
    <property type="project" value="UniProtKB-SubCell"/>
</dbReference>
<evidence type="ECO:0000256" key="8">
    <source>
        <dbReference type="ARBA" id="ARBA00023186"/>
    </source>
</evidence>
<proteinExistence type="inferred from homology"/>
<protein>
    <recommendedName>
        <fullName evidence="11">Membrane insertase YidC/Oxa/ALB C-terminal domain-containing protein</fullName>
    </recommendedName>
</protein>
<evidence type="ECO:0000313" key="12">
    <source>
        <dbReference type="EMBL" id="OGN09925.1"/>
    </source>
</evidence>
<keyword evidence="7 10" id="KW-0472">Membrane</keyword>
<dbReference type="NCBIfam" id="TIGR03592">
    <property type="entry name" value="yidC_oxa1_cterm"/>
    <property type="match status" value="1"/>
</dbReference>
<evidence type="ECO:0000256" key="4">
    <source>
        <dbReference type="ARBA" id="ARBA00022692"/>
    </source>
</evidence>
<feature type="domain" description="Membrane insertase YidC/Oxa/ALB C-terminal" evidence="11">
    <location>
        <begin position="30"/>
        <end position="228"/>
    </location>
</feature>
<keyword evidence="2" id="KW-0813">Transport</keyword>
<comment type="subcellular location">
    <subcellularLocation>
        <location evidence="1">Cell membrane</location>
        <topology evidence="1">Multi-pass membrane protein</topology>
    </subcellularLocation>
    <subcellularLocation>
        <location evidence="9">Membrane</location>
        <topology evidence="9">Multi-pass membrane protein</topology>
    </subcellularLocation>
</comment>
<evidence type="ECO:0000256" key="10">
    <source>
        <dbReference type="SAM" id="Phobius"/>
    </source>
</evidence>
<dbReference type="PANTHER" id="PTHR12428:SF65">
    <property type="entry name" value="CYTOCHROME C OXIDASE ASSEMBLY PROTEIN COX18, MITOCHONDRIAL"/>
    <property type="match status" value="1"/>
</dbReference>
<dbReference type="Pfam" id="PF02096">
    <property type="entry name" value="60KD_IMP"/>
    <property type="match status" value="1"/>
</dbReference>
<dbReference type="AlphaFoldDB" id="A0A1F8F9U3"/>
<dbReference type="PANTHER" id="PTHR12428">
    <property type="entry name" value="OXA1"/>
    <property type="match status" value="1"/>
</dbReference>
<dbReference type="GO" id="GO:0051205">
    <property type="term" value="P:protein insertion into membrane"/>
    <property type="evidence" value="ECO:0007669"/>
    <property type="project" value="TreeGrafter"/>
</dbReference>
<evidence type="ECO:0000256" key="1">
    <source>
        <dbReference type="ARBA" id="ARBA00004651"/>
    </source>
</evidence>
<reference evidence="12 13" key="1">
    <citation type="journal article" date="2016" name="Nat. Commun.">
        <title>Thousands of microbial genomes shed light on interconnected biogeochemical processes in an aquifer system.</title>
        <authorList>
            <person name="Anantharaman K."/>
            <person name="Brown C.T."/>
            <person name="Hug L.A."/>
            <person name="Sharon I."/>
            <person name="Castelle C.J."/>
            <person name="Probst A.J."/>
            <person name="Thomas B.C."/>
            <person name="Singh A."/>
            <person name="Wilkins M.J."/>
            <person name="Karaoz U."/>
            <person name="Brodie E.L."/>
            <person name="Williams K.H."/>
            <person name="Hubbard S.S."/>
            <person name="Banfield J.F."/>
        </authorList>
    </citation>
    <scope>NUCLEOTIDE SEQUENCE [LARGE SCALE GENOMIC DNA]</scope>
</reference>
<evidence type="ECO:0000256" key="5">
    <source>
        <dbReference type="ARBA" id="ARBA00022927"/>
    </source>
</evidence>
<dbReference type="InterPro" id="IPR047196">
    <property type="entry name" value="YidC_ALB_C"/>
</dbReference>
<evidence type="ECO:0000256" key="7">
    <source>
        <dbReference type="ARBA" id="ARBA00023136"/>
    </source>
</evidence>
<sequence>MLGIYNEILYRPLFNIMVYLQTLIPGGDLGVTIIVLTVIIRVLFMPLSLKMIKSQKLMKDLAPKIEEVKTKFKNDTAAQSAAILKLYKENNVNPLSGCLPLLIQLPILIALYQVFIKGITEESLVLLYSFISAPETVGHSFLGVFDVVKNSHTLTLIAGGLQFIQSKQSMALQSNSGPNKELAALSKQMLYFFPIMIIIIGWNLPTGLILYWITTTVFSVFEQTYIKRKATSY</sequence>
<keyword evidence="6 10" id="KW-1133">Transmembrane helix</keyword>
<evidence type="ECO:0000256" key="6">
    <source>
        <dbReference type="ARBA" id="ARBA00022989"/>
    </source>
</evidence>
<dbReference type="GO" id="GO:0032977">
    <property type="term" value="F:membrane insertase activity"/>
    <property type="evidence" value="ECO:0007669"/>
    <property type="project" value="InterPro"/>
</dbReference>
<organism evidence="12 13">
    <name type="scientific">Candidatus Yanofskybacteria bacterium RIFCSPHIGHO2_02_FULL_41_11</name>
    <dbReference type="NCBI Taxonomy" id="1802675"/>
    <lineage>
        <taxon>Bacteria</taxon>
        <taxon>Candidatus Yanofskyibacteriota</taxon>
    </lineage>
</organism>
<name>A0A1F8F9U3_9BACT</name>
<comment type="similarity">
    <text evidence="9">Belongs to the OXA1/ALB3/YidC family.</text>
</comment>
<dbReference type="EMBL" id="MGJP01000022">
    <property type="protein sequence ID" value="OGN09925.1"/>
    <property type="molecule type" value="Genomic_DNA"/>
</dbReference>
<accession>A0A1F8F9U3</accession>
<feature type="transmembrane region" description="Helical" evidence="10">
    <location>
        <begin position="190"/>
        <end position="213"/>
    </location>
</feature>
<evidence type="ECO:0000256" key="9">
    <source>
        <dbReference type="RuleBase" id="RU003945"/>
    </source>
</evidence>
<dbReference type="InterPro" id="IPR001708">
    <property type="entry name" value="YidC/ALB3/OXA1/COX18"/>
</dbReference>
<dbReference type="InterPro" id="IPR028055">
    <property type="entry name" value="YidC/Oxa/ALB_C"/>
</dbReference>
<keyword evidence="5" id="KW-0653">Protein transport</keyword>
<evidence type="ECO:0000256" key="2">
    <source>
        <dbReference type="ARBA" id="ARBA00022448"/>
    </source>
</evidence>
<keyword evidence="4 9" id="KW-0812">Transmembrane</keyword>
<dbReference type="GO" id="GO:0015031">
    <property type="term" value="P:protein transport"/>
    <property type="evidence" value="ECO:0007669"/>
    <property type="project" value="UniProtKB-KW"/>
</dbReference>
<gene>
    <name evidence="12" type="ORF">A3J46_03425</name>
</gene>
<keyword evidence="8" id="KW-0143">Chaperone</keyword>
<evidence type="ECO:0000313" key="13">
    <source>
        <dbReference type="Proteomes" id="UP000177167"/>
    </source>
</evidence>
<dbReference type="CDD" id="cd20070">
    <property type="entry name" value="5TM_YidC_Alb3"/>
    <property type="match status" value="1"/>
</dbReference>
<comment type="caution">
    <text evidence="12">The sequence shown here is derived from an EMBL/GenBank/DDBJ whole genome shotgun (WGS) entry which is preliminary data.</text>
</comment>
<evidence type="ECO:0000256" key="3">
    <source>
        <dbReference type="ARBA" id="ARBA00022475"/>
    </source>
</evidence>
<dbReference type="Proteomes" id="UP000177167">
    <property type="component" value="Unassembled WGS sequence"/>
</dbReference>
<feature type="transmembrane region" description="Helical" evidence="10">
    <location>
        <begin position="29"/>
        <end position="49"/>
    </location>
</feature>
<keyword evidence="3" id="KW-1003">Cell membrane</keyword>
<evidence type="ECO:0000259" key="11">
    <source>
        <dbReference type="Pfam" id="PF02096"/>
    </source>
</evidence>